<dbReference type="PRINTS" id="PR01010">
    <property type="entry name" value="FLGPRINGFLGI"/>
</dbReference>
<evidence type="ECO:0000313" key="8">
    <source>
        <dbReference type="Proteomes" id="UP000248330"/>
    </source>
</evidence>
<keyword evidence="7" id="KW-0969">Cilium</keyword>
<keyword evidence="8" id="KW-1185">Reference proteome</keyword>
<dbReference type="Proteomes" id="UP000248330">
    <property type="component" value="Unassembled WGS sequence"/>
</dbReference>
<comment type="subcellular location">
    <subcellularLocation>
        <location evidence="2 6">Bacterial flagellum basal body</location>
    </subcellularLocation>
</comment>
<dbReference type="NCBIfam" id="NF003676">
    <property type="entry name" value="PRK05303.1"/>
    <property type="match status" value="1"/>
</dbReference>
<keyword evidence="4 6" id="KW-0732">Signal</keyword>
<dbReference type="HAMAP" id="MF_00416">
    <property type="entry name" value="FlgI"/>
    <property type="match status" value="1"/>
</dbReference>
<dbReference type="InterPro" id="IPR001782">
    <property type="entry name" value="Flag_FlgI"/>
</dbReference>
<keyword evidence="7" id="KW-0966">Cell projection</keyword>
<feature type="chain" id="PRO_5016472013" description="Flagellar P-ring protein" evidence="6">
    <location>
        <begin position="19"/>
        <end position="365"/>
    </location>
</feature>
<comment type="subunit">
    <text evidence="6">The basal body constitutes a major portion of the flagellar organelle and consists of four rings (L,P,S, and M) mounted on a central rod.</text>
</comment>
<organism evidence="7 8">
    <name type="scientific">Sinimarinibacterium flocculans</name>
    <dbReference type="NCBI Taxonomy" id="985250"/>
    <lineage>
        <taxon>Bacteria</taxon>
        <taxon>Pseudomonadati</taxon>
        <taxon>Pseudomonadota</taxon>
        <taxon>Gammaproteobacteria</taxon>
        <taxon>Nevskiales</taxon>
        <taxon>Nevskiaceae</taxon>
        <taxon>Sinimarinibacterium</taxon>
    </lineage>
</organism>
<keyword evidence="5 6" id="KW-0975">Bacterial flagellum</keyword>
<accession>A0A318E9U3</accession>
<dbReference type="AlphaFoldDB" id="A0A318E9U3"/>
<reference evidence="7 8" key="1">
    <citation type="submission" date="2018-04" db="EMBL/GenBank/DDBJ databases">
        <title>Genomic Encyclopedia of Type Strains, Phase IV (KMG-IV): sequencing the most valuable type-strain genomes for metagenomic binning, comparative biology and taxonomic classification.</title>
        <authorList>
            <person name="Goeker M."/>
        </authorList>
    </citation>
    <scope>NUCLEOTIDE SEQUENCE [LARGE SCALE GENOMIC DNA]</scope>
    <source>
        <strain evidence="7 8">DSM 104150</strain>
    </source>
</reference>
<keyword evidence="7" id="KW-0282">Flagellum</keyword>
<protein>
    <recommendedName>
        <fullName evidence="6">Flagellar P-ring protein</fullName>
    </recommendedName>
    <alternativeName>
        <fullName evidence="6">Basal body P-ring protein</fullName>
    </alternativeName>
</protein>
<dbReference type="OrthoDB" id="9786431at2"/>
<dbReference type="GO" id="GO:0071973">
    <property type="term" value="P:bacterial-type flagellum-dependent cell motility"/>
    <property type="evidence" value="ECO:0007669"/>
    <property type="project" value="InterPro"/>
</dbReference>
<comment type="similarity">
    <text evidence="3 6">Belongs to the FlgI family.</text>
</comment>
<evidence type="ECO:0000313" key="7">
    <source>
        <dbReference type="EMBL" id="PXV65779.1"/>
    </source>
</evidence>
<evidence type="ECO:0000256" key="6">
    <source>
        <dbReference type="HAMAP-Rule" id="MF_00416"/>
    </source>
</evidence>
<feature type="signal peptide" evidence="6">
    <location>
        <begin position="1"/>
        <end position="18"/>
    </location>
</feature>
<dbReference type="Pfam" id="PF02119">
    <property type="entry name" value="FlgI"/>
    <property type="match status" value="1"/>
</dbReference>
<dbReference type="EMBL" id="QICN01000009">
    <property type="protein sequence ID" value="PXV65779.1"/>
    <property type="molecule type" value="Genomic_DNA"/>
</dbReference>
<dbReference type="PANTHER" id="PTHR30381">
    <property type="entry name" value="FLAGELLAR P-RING PERIPLASMIC PROTEIN FLGI"/>
    <property type="match status" value="1"/>
</dbReference>
<name>A0A318E9U3_9GAMM</name>
<evidence type="ECO:0000256" key="1">
    <source>
        <dbReference type="ARBA" id="ARBA00002591"/>
    </source>
</evidence>
<dbReference type="RefSeq" id="WP_110266160.1">
    <property type="nucleotide sequence ID" value="NZ_CAKZQT010000001.1"/>
</dbReference>
<sequence length="365" mass="37243" precursor="true">MRNLLIAMLVTLALPVQAERIKDLASIEGVRGNPLVGYGLVVGLDGTGDQTTQAPFTTQSLKAMLSQLGVVVPPNVNPQLKNVAAVAIHAELPAFAKPGQSIDITVSSIGNAGSLRGGALLMTPLKGADGQVYAIAQGNVVVGGLGVSGNDGSRISINVPSSGRIPNGALVERTVPNSFATSSEMRLNLHTPDFTTAARMAQAVNARLGGEFAQAVDAVTVAVVAPADTRQRVAFLAALETIEVSPGEAAAKVVINSRTGTVVIGSHVRVLPAAVAHGSLAVTISENPAVSQPGAFSDGQTVVVPDTSIEVTQQGQGRMFLFEAGVSLDDIVRAVNQVGAAPGDLVAILEALRQAGALRAELVVI</sequence>
<proteinExistence type="inferred from homology"/>
<dbReference type="GO" id="GO:0005198">
    <property type="term" value="F:structural molecule activity"/>
    <property type="evidence" value="ECO:0007669"/>
    <property type="project" value="InterPro"/>
</dbReference>
<evidence type="ECO:0000256" key="3">
    <source>
        <dbReference type="ARBA" id="ARBA00008994"/>
    </source>
</evidence>
<dbReference type="PANTHER" id="PTHR30381:SF0">
    <property type="entry name" value="FLAGELLAR P-RING PROTEIN"/>
    <property type="match status" value="1"/>
</dbReference>
<evidence type="ECO:0000256" key="4">
    <source>
        <dbReference type="ARBA" id="ARBA00022729"/>
    </source>
</evidence>
<dbReference type="GO" id="GO:0030288">
    <property type="term" value="C:outer membrane-bounded periplasmic space"/>
    <property type="evidence" value="ECO:0007669"/>
    <property type="project" value="InterPro"/>
</dbReference>
<comment type="caution">
    <text evidence="7">The sequence shown here is derived from an EMBL/GenBank/DDBJ whole genome shotgun (WGS) entry which is preliminary data.</text>
</comment>
<dbReference type="GO" id="GO:0009428">
    <property type="term" value="C:bacterial-type flagellum basal body, distal rod, P ring"/>
    <property type="evidence" value="ECO:0007669"/>
    <property type="project" value="InterPro"/>
</dbReference>
<gene>
    <name evidence="6" type="primary">flgI</name>
    <name evidence="7" type="ORF">C8D93_109158</name>
</gene>
<evidence type="ECO:0000256" key="5">
    <source>
        <dbReference type="ARBA" id="ARBA00023143"/>
    </source>
</evidence>
<comment type="function">
    <text evidence="1 6">Assembles around the rod to form the L-ring and probably protects the motor/basal body from shearing forces during rotation.</text>
</comment>
<evidence type="ECO:0000256" key="2">
    <source>
        <dbReference type="ARBA" id="ARBA00004117"/>
    </source>
</evidence>